<keyword evidence="4" id="KW-0234">DNA repair</keyword>
<organism evidence="6 7">
    <name type="scientific">Kwoniella shivajii</name>
    <dbReference type="NCBI Taxonomy" id="564305"/>
    <lineage>
        <taxon>Eukaryota</taxon>
        <taxon>Fungi</taxon>
        <taxon>Dikarya</taxon>
        <taxon>Basidiomycota</taxon>
        <taxon>Agaricomycotina</taxon>
        <taxon>Tremellomycetes</taxon>
        <taxon>Tremellales</taxon>
        <taxon>Cryptococcaceae</taxon>
        <taxon>Kwoniella</taxon>
    </lineage>
</organism>
<evidence type="ECO:0000256" key="4">
    <source>
        <dbReference type="ARBA" id="ARBA00023204"/>
    </source>
</evidence>
<feature type="compositionally biased region" description="Low complexity" evidence="5">
    <location>
        <begin position="250"/>
        <end position="261"/>
    </location>
</feature>
<dbReference type="InterPro" id="IPR041247">
    <property type="entry name" value="Rad52_fam"/>
</dbReference>
<name>A0ABZ1CYR5_9TREE</name>
<dbReference type="SUPFAM" id="SSF54768">
    <property type="entry name" value="dsRNA-binding domain-like"/>
    <property type="match status" value="1"/>
</dbReference>
<dbReference type="RefSeq" id="XP_062791636.1">
    <property type="nucleotide sequence ID" value="XM_062935585.1"/>
</dbReference>
<accession>A0ABZ1CYR5</accession>
<protein>
    <recommendedName>
        <fullName evidence="8">DNA repair and recombination protein RAD52</fullName>
    </recommendedName>
</protein>
<evidence type="ECO:0000256" key="2">
    <source>
        <dbReference type="ARBA" id="ARBA00022763"/>
    </source>
</evidence>
<evidence type="ECO:0008006" key="8">
    <source>
        <dbReference type="Google" id="ProtNLM"/>
    </source>
</evidence>
<keyword evidence="7" id="KW-1185">Reference proteome</keyword>
<dbReference type="EMBL" id="CP141885">
    <property type="protein sequence ID" value="WRT66896.1"/>
    <property type="molecule type" value="Genomic_DNA"/>
</dbReference>
<comment type="similarity">
    <text evidence="1">Belongs to the RAD52 family.</text>
</comment>
<evidence type="ECO:0000256" key="1">
    <source>
        <dbReference type="ARBA" id="ARBA00006638"/>
    </source>
</evidence>
<dbReference type="Pfam" id="PF04098">
    <property type="entry name" value="Rad52_Rad22"/>
    <property type="match status" value="1"/>
</dbReference>
<dbReference type="Gene3D" id="3.30.390.80">
    <property type="entry name" value="DNA repair protein Rad52/59/22"/>
    <property type="match status" value="1"/>
</dbReference>
<evidence type="ECO:0000256" key="5">
    <source>
        <dbReference type="SAM" id="MobiDB-lite"/>
    </source>
</evidence>
<dbReference type="GeneID" id="87955991"/>
<evidence type="ECO:0000256" key="3">
    <source>
        <dbReference type="ARBA" id="ARBA00023172"/>
    </source>
</evidence>
<dbReference type="InterPro" id="IPR042525">
    <property type="entry name" value="Rad52_Rad59_Rad22_sf"/>
</dbReference>
<dbReference type="Proteomes" id="UP001329825">
    <property type="component" value="Chromosome 5"/>
</dbReference>
<feature type="compositionally biased region" description="Pro residues" evidence="5">
    <location>
        <begin position="262"/>
        <end position="271"/>
    </location>
</feature>
<reference evidence="6 7" key="1">
    <citation type="submission" date="2024-01" db="EMBL/GenBank/DDBJ databases">
        <title>Comparative genomics of Cryptococcus and Kwoniella reveals pathogenesis evolution and contrasting modes of karyotype evolution via chromosome fusion or intercentromeric recombination.</title>
        <authorList>
            <person name="Coelho M.A."/>
            <person name="David-Palma M."/>
            <person name="Shea T."/>
            <person name="Bowers K."/>
            <person name="McGinley-Smith S."/>
            <person name="Mohammad A.W."/>
            <person name="Gnirke A."/>
            <person name="Yurkov A.M."/>
            <person name="Nowrousian M."/>
            <person name="Sun S."/>
            <person name="Cuomo C.A."/>
            <person name="Heitman J."/>
        </authorList>
    </citation>
    <scope>NUCLEOTIDE SEQUENCE [LARGE SCALE GENOMIC DNA]</scope>
    <source>
        <strain evidence="6">CBS 11374</strain>
    </source>
</reference>
<gene>
    <name evidence="6" type="ORF">IL334_003860</name>
</gene>
<feature type="compositionally biased region" description="Polar residues" evidence="5">
    <location>
        <begin position="373"/>
        <end position="385"/>
    </location>
</feature>
<proteinExistence type="inferred from homology"/>
<sequence>MSLSSRLIDAYEDRKLPLPEGIQSPFRRPPHLALPRSSTPQARSGQRDNNFGMMDPDASWMSNHGQQSFMGPSSTQGTSSWSEERIQMLQARLARKLGPEYVTQRPGPGGGPKLSYIEGWKVINLANEVFGFNGWSSSIVSLKTDYLDEKEGGRVSVNVTAIIRITLLDGCSHEDVGCGQGENIRGKSAALDKAQKEAVTDATKRALRTFGNVLGNCLYDKEYTKEVVKMRVPPAKFTHDNLERRAEFTPAGAAGSSAIPAQPKPPIPVQQPQPIRAPIREPPIIAPGTPLRSINDPQVDVFMEENFDAEFLDIGSDSFLDQLEETNLQAGPANGNGPSMGRPQPRNAQAGPSRLNPKISDEPTYQHRHRPDPTNNLQNGNQPNRLQEKRNVISSTSQNEKEDQPGKIGSKPSSGTSAGSGSGGSATTLPEAPKPRPVGGFALPAVSGGGNANTAAATARRQAIADALNVIVAPASPPTRAESPKIPSGGIDTVAARATIKLKSEGINLKLEESGYSDNGENVTLGGFASARGVKRLGDQDRRSASPTKPIPNSGQGQGYNRQGVRTALGELSAGQGGGEQDDWAAKRSRFG</sequence>
<keyword evidence="3" id="KW-0233">DNA recombination</keyword>
<keyword evidence="2" id="KW-0227">DNA damage</keyword>
<feature type="compositionally biased region" description="Polar residues" evidence="5">
    <location>
        <begin position="36"/>
        <end position="49"/>
    </location>
</feature>
<evidence type="ECO:0000313" key="7">
    <source>
        <dbReference type="Proteomes" id="UP001329825"/>
    </source>
</evidence>
<dbReference type="InterPro" id="IPR007232">
    <property type="entry name" value="Rad52_Rad59_Rad22"/>
</dbReference>
<evidence type="ECO:0000313" key="6">
    <source>
        <dbReference type="EMBL" id="WRT66896.1"/>
    </source>
</evidence>
<dbReference type="PANTHER" id="PTHR12132:SF1">
    <property type="entry name" value="DNA REPAIR PROTEIN RAD52 HOMOLOG"/>
    <property type="match status" value="1"/>
</dbReference>
<feature type="region of interest" description="Disordered" evidence="5">
    <location>
        <begin position="328"/>
        <end position="445"/>
    </location>
</feature>
<feature type="region of interest" description="Disordered" evidence="5">
    <location>
        <begin position="18"/>
        <end position="82"/>
    </location>
</feature>
<dbReference type="PANTHER" id="PTHR12132">
    <property type="entry name" value="DNA REPAIR AND RECOMBINATION PROTEIN RAD52, RAD59"/>
    <property type="match status" value="1"/>
</dbReference>
<feature type="compositionally biased region" description="Polar residues" evidence="5">
    <location>
        <begin position="60"/>
        <end position="81"/>
    </location>
</feature>
<feature type="region of interest" description="Disordered" evidence="5">
    <location>
        <begin position="531"/>
        <end position="592"/>
    </location>
</feature>
<feature type="compositionally biased region" description="Polar residues" evidence="5">
    <location>
        <begin position="545"/>
        <end position="561"/>
    </location>
</feature>
<feature type="region of interest" description="Disordered" evidence="5">
    <location>
        <begin position="249"/>
        <end position="274"/>
    </location>
</feature>